<evidence type="ECO:0000256" key="5">
    <source>
        <dbReference type="ARBA" id="ARBA00022723"/>
    </source>
</evidence>
<keyword evidence="6" id="KW-0547">Nucleotide-binding</keyword>
<dbReference type="Gene3D" id="3.40.50.10990">
    <property type="entry name" value="GTP cyclohydrolase II"/>
    <property type="match status" value="1"/>
</dbReference>
<evidence type="ECO:0000256" key="2">
    <source>
        <dbReference type="ARBA" id="ARBA00004853"/>
    </source>
</evidence>
<organism evidence="13 14">
    <name type="scientific">Streptomyces antibioticus</name>
    <dbReference type="NCBI Taxonomy" id="1890"/>
    <lineage>
        <taxon>Bacteria</taxon>
        <taxon>Bacillati</taxon>
        <taxon>Actinomycetota</taxon>
        <taxon>Actinomycetes</taxon>
        <taxon>Kitasatosporales</taxon>
        <taxon>Streptomycetaceae</taxon>
        <taxon>Streptomyces</taxon>
    </lineage>
</organism>
<dbReference type="EC" id="3.5.4.25" evidence="3"/>
<protein>
    <recommendedName>
        <fullName evidence="3">GTP cyclohydrolase II</fullName>
        <ecNumber evidence="3">3.5.4.25</ecNumber>
    </recommendedName>
</protein>
<dbReference type="GO" id="GO:0005829">
    <property type="term" value="C:cytosol"/>
    <property type="evidence" value="ECO:0007669"/>
    <property type="project" value="TreeGrafter"/>
</dbReference>
<comment type="catalytic activity">
    <reaction evidence="10">
        <text>GTP + 4 H2O = 2,5-diamino-6-hydroxy-4-(5-phosphoribosylamino)-pyrimidine + formate + 2 phosphate + 3 H(+)</text>
        <dbReference type="Rhea" id="RHEA:23704"/>
        <dbReference type="ChEBI" id="CHEBI:15377"/>
        <dbReference type="ChEBI" id="CHEBI:15378"/>
        <dbReference type="ChEBI" id="CHEBI:15740"/>
        <dbReference type="ChEBI" id="CHEBI:37565"/>
        <dbReference type="ChEBI" id="CHEBI:43474"/>
        <dbReference type="ChEBI" id="CHEBI:58614"/>
        <dbReference type="EC" id="3.5.4.25"/>
    </reaction>
</comment>
<dbReference type="InterPro" id="IPR036144">
    <property type="entry name" value="RibA-like_sf"/>
</dbReference>
<evidence type="ECO:0000256" key="4">
    <source>
        <dbReference type="ARBA" id="ARBA00022619"/>
    </source>
</evidence>
<keyword evidence="7 13" id="KW-0378">Hydrolase</keyword>
<feature type="compositionally biased region" description="Low complexity" evidence="11">
    <location>
        <begin position="109"/>
        <end position="119"/>
    </location>
</feature>
<proteinExistence type="predicted"/>
<evidence type="ECO:0000256" key="10">
    <source>
        <dbReference type="ARBA" id="ARBA00049295"/>
    </source>
</evidence>
<evidence type="ECO:0000256" key="7">
    <source>
        <dbReference type="ARBA" id="ARBA00022801"/>
    </source>
</evidence>
<evidence type="ECO:0000256" key="9">
    <source>
        <dbReference type="ARBA" id="ARBA00023134"/>
    </source>
</evidence>
<dbReference type="EMBL" id="CP050692">
    <property type="protein sequence ID" value="QIT48835.1"/>
    <property type="molecule type" value="Genomic_DNA"/>
</dbReference>
<evidence type="ECO:0000313" key="13">
    <source>
        <dbReference type="EMBL" id="QIT48835.1"/>
    </source>
</evidence>
<dbReference type="GO" id="GO:0009231">
    <property type="term" value="P:riboflavin biosynthetic process"/>
    <property type="evidence" value="ECO:0007669"/>
    <property type="project" value="UniProtKB-KW"/>
</dbReference>
<dbReference type="NCBIfam" id="NF001591">
    <property type="entry name" value="PRK00393.1"/>
    <property type="match status" value="1"/>
</dbReference>
<keyword evidence="4" id="KW-0686">Riboflavin biosynthesis</keyword>
<dbReference type="GO" id="GO:0005525">
    <property type="term" value="F:GTP binding"/>
    <property type="evidence" value="ECO:0007669"/>
    <property type="project" value="UniProtKB-KW"/>
</dbReference>
<dbReference type="AlphaFoldDB" id="A0AAE6YFI6"/>
<evidence type="ECO:0000256" key="6">
    <source>
        <dbReference type="ARBA" id="ARBA00022741"/>
    </source>
</evidence>
<gene>
    <name evidence="13" type="primary">ribA</name>
    <name evidence="13" type="ORF">HCX60_11540</name>
</gene>
<feature type="region of interest" description="Disordered" evidence="11">
    <location>
        <begin position="1"/>
        <end position="135"/>
    </location>
</feature>
<keyword evidence="8" id="KW-0862">Zinc</keyword>
<dbReference type="Proteomes" id="UP000502504">
    <property type="component" value="Chromosome"/>
</dbReference>
<feature type="compositionally biased region" description="Low complexity" evidence="11">
    <location>
        <begin position="56"/>
        <end position="67"/>
    </location>
</feature>
<dbReference type="PANTHER" id="PTHR21327:SF18">
    <property type="entry name" value="3,4-DIHYDROXY-2-BUTANONE 4-PHOSPHATE SYNTHASE"/>
    <property type="match status" value="1"/>
</dbReference>
<evidence type="ECO:0000256" key="3">
    <source>
        <dbReference type="ARBA" id="ARBA00012762"/>
    </source>
</evidence>
<evidence type="ECO:0000256" key="8">
    <source>
        <dbReference type="ARBA" id="ARBA00022833"/>
    </source>
</evidence>
<feature type="domain" description="GTP cyclohydrolase II" evidence="12">
    <location>
        <begin position="153"/>
        <end position="307"/>
    </location>
</feature>
<dbReference type="GO" id="GO:0003935">
    <property type="term" value="F:GTP cyclohydrolase II activity"/>
    <property type="evidence" value="ECO:0007669"/>
    <property type="project" value="UniProtKB-EC"/>
</dbReference>
<evidence type="ECO:0000259" key="12">
    <source>
        <dbReference type="Pfam" id="PF00925"/>
    </source>
</evidence>
<keyword evidence="9" id="KW-0342">GTP-binding</keyword>
<comment type="pathway">
    <text evidence="2">Cofactor biosynthesis; riboflavin biosynthesis; 5-amino-6-(D-ribitylamino)uracil from GTP: step 1/4.</text>
</comment>
<accession>A0AAE6YFI6</accession>
<name>A0AAE6YFI6_STRAT</name>
<dbReference type="PANTHER" id="PTHR21327">
    <property type="entry name" value="GTP CYCLOHYDROLASE II-RELATED"/>
    <property type="match status" value="1"/>
</dbReference>
<evidence type="ECO:0000256" key="11">
    <source>
        <dbReference type="SAM" id="MobiDB-lite"/>
    </source>
</evidence>
<dbReference type="Pfam" id="PF00925">
    <property type="entry name" value="GTP_cyclohydro2"/>
    <property type="match status" value="1"/>
</dbReference>
<dbReference type="InterPro" id="IPR000926">
    <property type="entry name" value="RibA"/>
</dbReference>
<dbReference type="SUPFAM" id="SSF142695">
    <property type="entry name" value="RibA-like"/>
    <property type="match status" value="1"/>
</dbReference>
<evidence type="ECO:0000256" key="1">
    <source>
        <dbReference type="ARBA" id="ARBA00001947"/>
    </source>
</evidence>
<comment type="cofactor">
    <cofactor evidence="1">
        <name>Zn(2+)</name>
        <dbReference type="ChEBI" id="CHEBI:29105"/>
    </cofactor>
</comment>
<evidence type="ECO:0000313" key="14">
    <source>
        <dbReference type="Proteomes" id="UP000502504"/>
    </source>
</evidence>
<dbReference type="CDD" id="cd00641">
    <property type="entry name" value="GTP_cyclohydro2"/>
    <property type="match status" value="1"/>
</dbReference>
<keyword evidence="5" id="KW-0479">Metal-binding</keyword>
<feature type="compositionally biased region" description="Basic residues" evidence="11">
    <location>
        <begin position="70"/>
        <end position="81"/>
    </location>
</feature>
<dbReference type="GO" id="GO:0046872">
    <property type="term" value="F:metal ion binding"/>
    <property type="evidence" value="ECO:0007669"/>
    <property type="project" value="UniProtKB-KW"/>
</dbReference>
<reference evidence="13 14" key="1">
    <citation type="submission" date="2020-03" db="EMBL/GenBank/DDBJ databases">
        <title>Is there a link between lipid content and antibiotic production in Streptomyces?</title>
        <authorList>
            <person name="David M."/>
            <person name="Lejeune C."/>
            <person name="Abreu S."/>
            <person name="Thibessard A."/>
            <person name="Leblond P."/>
            <person name="Chaminade P."/>
            <person name="Virolle M.-J."/>
        </authorList>
    </citation>
    <scope>NUCLEOTIDE SEQUENCE [LARGE SCALE GENOMIC DNA]</scope>
    <source>
        <strain evidence="13 14">DSM 41481</strain>
    </source>
</reference>
<dbReference type="InterPro" id="IPR032677">
    <property type="entry name" value="GTP_cyclohydro_II"/>
</dbReference>
<sequence length="341" mass="36908">MGTAPPPDPARPRRVGQVRDPAGRSGPSGGARRVVRLRPVPVADRLGRRHRPRLGPPGRRVPAGGVLHVPPRRTTGRGRRLGRADPDRGPGRRGRGARPAPLRPRHARPPGQKEPLGGEKPLGGGRLTARTAAGPATVRARVPVVLHRARGRTAELVTFRGLPDDGEHLACLVPARDPRRTPLARLHSECLTGDVLGSAHCDCGPQLDESLALLARHGGVLLYLRQEGRGIGLYNKLDAYLLQRRDPGTDTFEANRLLGRGADERDYLTAAVMLRTLGLHRVRLLTNNPDKVGQLRAHGIDVTETLPTGVHRTPENTAYLEAKARDGHHLPAHRPDTEVPA</sequence>